<proteinExistence type="predicted"/>
<gene>
    <name evidence="1" type="ORF">GCM10025869_31850</name>
</gene>
<name>A0ABQ6JYR3_9MICO</name>
<dbReference type="EMBL" id="BSVA01000001">
    <property type="protein sequence ID" value="GMA92656.1"/>
    <property type="molecule type" value="Genomic_DNA"/>
</dbReference>
<organism evidence="1 2">
    <name type="scientific">Homoserinibacter gongjuensis</name>
    <dbReference type="NCBI Taxonomy" id="1162968"/>
    <lineage>
        <taxon>Bacteria</taxon>
        <taxon>Bacillati</taxon>
        <taxon>Actinomycetota</taxon>
        <taxon>Actinomycetes</taxon>
        <taxon>Micrococcales</taxon>
        <taxon>Microbacteriaceae</taxon>
        <taxon>Homoserinibacter</taxon>
    </lineage>
</organism>
<keyword evidence="2" id="KW-1185">Reference proteome</keyword>
<sequence length="73" mass="7444">MTGGTLPRVLAVPALLGLALLVLPLVALVTRVDWSTLGADITSPAALTALGLSSPRRSWRPSCASCSACPSRS</sequence>
<evidence type="ECO:0000313" key="1">
    <source>
        <dbReference type="EMBL" id="GMA92656.1"/>
    </source>
</evidence>
<reference evidence="2" key="1">
    <citation type="journal article" date="2019" name="Int. J. Syst. Evol. Microbiol.">
        <title>The Global Catalogue of Microorganisms (GCM) 10K type strain sequencing project: providing services to taxonomists for standard genome sequencing and annotation.</title>
        <authorList>
            <consortium name="The Broad Institute Genomics Platform"/>
            <consortium name="The Broad Institute Genome Sequencing Center for Infectious Disease"/>
            <person name="Wu L."/>
            <person name="Ma J."/>
        </authorList>
    </citation>
    <scope>NUCLEOTIDE SEQUENCE [LARGE SCALE GENOMIC DNA]</scope>
    <source>
        <strain evidence="2">NBRC 108755</strain>
    </source>
</reference>
<evidence type="ECO:0000313" key="2">
    <source>
        <dbReference type="Proteomes" id="UP001157069"/>
    </source>
</evidence>
<accession>A0ABQ6JYR3</accession>
<comment type="caution">
    <text evidence="1">The sequence shown here is derived from an EMBL/GenBank/DDBJ whole genome shotgun (WGS) entry which is preliminary data.</text>
</comment>
<dbReference type="Proteomes" id="UP001157069">
    <property type="component" value="Unassembled WGS sequence"/>
</dbReference>
<protein>
    <submittedName>
        <fullName evidence="1">Uncharacterized protein</fullName>
    </submittedName>
</protein>